<evidence type="ECO:0000313" key="3">
    <source>
        <dbReference type="EMBL" id="MBC2595994.1"/>
    </source>
</evidence>
<keyword evidence="1" id="KW-0378">Hydrolase</keyword>
<evidence type="ECO:0000313" key="4">
    <source>
        <dbReference type="Proteomes" id="UP000546464"/>
    </source>
</evidence>
<accession>A0A842HK07</accession>
<dbReference type="InterPro" id="IPR036514">
    <property type="entry name" value="SGNH_hydro_sf"/>
</dbReference>
<dbReference type="Pfam" id="PF03629">
    <property type="entry name" value="SASA"/>
    <property type="match status" value="1"/>
</dbReference>
<dbReference type="PANTHER" id="PTHR22901:SF0">
    <property type="entry name" value="SIALATE O-ACETYLESTERASE"/>
    <property type="match status" value="1"/>
</dbReference>
<keyword evidence="4" id="KW-1185">Reference proteome</keyword>
<evidence type="ECO:0000256" key="1">
    <source>
        <dbReference type="ARBA" id="ARBA00022801"/>
    </source>
</evidence>
<dbReference type="Gene3D" id="3.40.50.1110">
    <property type="entry name" value="SGNH hydrolase"/>
    <property type="match status" value="2"/>
</dbReference>
<dbReference type="InterPro" id="IPR005181">
    <property type="entry name" value="SASA"/>
</dbReference>
<dbReference type="RefSeq" id="WP_185676914.1">
    <property type="nucleotide sequence ID" value="NZ_JACHVB010000060.1"/>
</dbReference>
<dbReference type="SUPFAM" id="SSF52266">
    <property type="entry name" value="SGNH hydrolase"/>
    <property type="match status" value="1"/>
</dbReference>
<evidence type="ECO:0000259" key="2">
    <source>
        <dbReference type="Pfam" id="PF03629"/>
    </source>
</evidence>
<organism evidence="3 4">
    <name type="scientific">Ruficoccus amylovorans</name>
    <dbReference type="NCBI Taxonomy" id="1804625"/>
    <lineage>
        <taxon>Bacteria</taxon>
        <taxon>Pseudomonadati</taxon>
        <taxon>Verrucomicrobiota</taxon>
        <taxon>Opitutia</taxon>
        <taxon>Puniceicoccales</taxon>
        <taxon>Cerasicoccaceae</taxon>
        <taxon>Ruficoccus</taxon>
    </lineage>
</organism>
<feature type="domain" description="Sialate O-acetylesterase" evidence="2">
    <location>
        <begin position="454"/>
        <end position="539"/>
    </location>
</feature>
<dbReference type="PANTHER" id="PTHR22901">
    <property type="entry name" value="SIALATE O-ACETYLESTERASE"/>
    <property type="match status" value="1"/>
</dbReference>
<protein>
    <submittedName>
        <fullName evidence="3">Acetyl esterase</fullName>
    </submittedName>
</protein>
<sequence>MKTATQAPGIPTPARPCPAGKALLLAVVATLSTLYSQADNLRLPGPFSDHMVIQRSRKTPVWGWAEPGQRVSVTMGNTAVTTTTGPDGRWTAWLDLSQADSSPQEMRVEAEGGPSVTVKDVLIGEVWLASGQSNMAFELERSDITPGEISASTNPHLREFHVRNSLQPTPGEDCHGSWVVASPASVGKFSAVGWYFGQALERGLKTPVGIINASVGGTPIEAWLSTETMSADPVLAEGSQRAINAYTHTDQLVSDFATEYGAWLRANQRECPAPTELERFATPPAASASAPAWADVNVPGFRFPAAGVGWLRKEVTLTPENAGKPWPIAIQTGYGYQELYWDGEKVGETSFRDKPGIPIHTIPARLMSAGQHTLALRIYCPVYPAMIHQISDRMRIGEDPHNFIGQWQFAEELRYPTLPEAVLAEAPKPLKPLLPNNAPGVLYNTFIAPLIPYGIRGIIWYQGESNLSRAAEYTHAFQLLISDWRERWGQDELAFYFCQLAAFSKKTTTPGNSQWAELREAQAAALALPETGMAVLSDAGEASDIHPRNKRVAGERLAALALSNTYGQGTVSQGPQFESAVLEGNSIRVKFSHTGDGLVAYPLAATYPVRTLKNESLPLILNSPGSELEGFAVCGADGQWSWAQARIDGDSVVVWSDTVEAPQHVRYSWADNPSGNLYNAEGFPAIAFRTDTQGRISEETRYGFDGQR</sequence>
<reference evidence="3 4" key="1">
    <citation type="submission" date="2020-07" db="EMBL/GenBank/DDBJ databases">
        <authorList>
            <person name="Feng X."/>
        </authorList>
    </citation>
    <scope>NUCLEOTIDE SEQUENCE [LARGE SCALE GENOMIC DNA]</scope>
    <source>
        <strain evidence="3 4">JCM31066</strain>
    </source>
</reference>
<dbReference type="GO" id="GO:0001681">
    <property type="term" value="F:sialate O-acetylesterase activity"/>
    <property type="evidence" value="ECO:0007669"/>
    <property type="project" value="InterPro"/>
</dbReference>
<comment type="caution">
    <text evidence="3">The sequence shown here is derived from an EMBL/GenBank/DDBJ whole genome shotgun (WGS) entry which is preliminary data.</text>
</comment>
<dbReference type="EMBL" id="JACHVB010000060">
    <property type="protein sequence ID" value="MBC2595994.1"/>
    <property type="molecule type" value="Genomic_DNA"/>
</dbReference>
<name>A0A842HK07_9BACT</name>
<dbReference type="Proteomes" id="UP000546464">
    <property type="component" value="Unassembled WGS sequence"/>
</dbReference>
<proteinExistence type="predicted"/>
<dbReference type="InterPro" id="IPR039329">
    <property type="entry name" value="SIAE"/>
</dbReference>
<dbReference type="GO" id="GO:0005975">
    <property type="term" value="P:carbohydrate metabolic process"/>
    <property type="evidence" value="ECO:0007669"/>
    <property type="project" value="TreeGrafter"/>
</dbReference>
<gene>
    <name evidence="3" type="ORF">H5P28_17140</name>
</gene>
<dbReference type="AlphaFoldDB" id="A0A842HK07"/>